<comment type="caution">
    <text evidence="2">The sequence shown here is derived from an EMBL/GenBank/DDBJ whole genome shotgun (WGS) entry which is preliminary data.</text>
</comment>
<organism evidence="2 3">
    <name type="scientific">Cetraspora pellucida</name>
    <dbReference type="NCBI Taxonomy" id="1433469"/>
    <lineage>
        <taxon>Eukaryota</taxon>
        <taxon>Fungi</taxon>
        <taxon>Fungi incertae sedis</taxon>
        <taxon>Mucoromycota</taxon>
        <taxon>Glomeromycotina</taxon>
        <taxon>Glomeromycetes</taxon>
        <taxon>Diversisporales</taxon>
        <taxon>Gigasporaceae</taxon>
        <taxon>Cetraspora</taxon>
    </lineage>
</organism>
<feature type="region of interest" description="Disordered" evidence="1">
    <location>
        <begin position="76"/>
        <end position="99"/>
    </location>
</feature>
<name>A0A9N9FPM3_9GLOM</name>
<evidence type="ECO:0000313" key="3">
    <source>
        <dbReference type="Proteomes" id="UP000789759"/>
    </source>
</evidence>
<proteinExistence type="predicted"/>
<evidence type="ECO:0000256" key="1">
    <source>
        <dbReference type="SAM" id="MobiDB-lite"/>
    </source>
</evidence>
<dbReference type="EMBL" id="CAJVQA010002444">
    <property type="protein sequence ID" value="CAG8547570.1"/>
    <property type="molecule type" value="Genomic_DNA"/>
</dbReference>
<keyword evidence="3" id="KW-1185">Reference proteome</keyword>
<dbReference type="OrthoDB" id="2448326at2759"/>
<dbReference type="Proteomes" id="UP000789759">
    <property type="component" value="Unassembled WGS sequence"/>
</dbReference>
<protein>
    <submittedName>
        <fullName evidence="2">6431_t:CDS:1</fullName>
    </submittedName>
</protein>
<gene>
    <name evidence="2" type="ORF">CPELLU_LOCUS4593</name>
</gene>
<reference evidence="2" key="1">
    <citation type="submission" date="2021-06" db="EMBL/GenBank/DDBJ databases">
        <authorList>
            <person name="Kallberg Y."/>
            <person name="Tangrot J."/>
            <person name="Rosling A."/>
        </authorList>
    </citation>
    <scope>NUCLEOTIDE SEQUENCE</scope>
    <source>
        <strain evidence="2">FL966</strain>
    </source>
</reference>
<feature type="compositionally biased region" description="Polar residues" evidence="1">
    <location>
        <begin position="79"/>
        <end position="90"/>
    </location>
</feature>
<dbReference type="AlphaFoldDB" id="A0A9N9FPM3"/>
<accession>A0A9N9FPM3</accession>
<sequence>MKVYKTKDLLCLFNFLANDYLKSELAICKTSEKQRWQYANTLIVKNKAKEKEQTISDKKEKDSIKLLTFRSYQLKESKSGYTDSESSGPQNHLDYEKEL</sequence>
<evidence type="ECO:0000313" key="2">
    <source>
        <dbReference type="EMBL" id="CAG8547570.1"/>
    </source>
</evidence>